<dbReference type="EMBL" id="CAADFI010000173">
    <property type="protein sequence ID" value="VFJ99926.1"/>
    <property type="molecule type" value="Genomic_DNA"/>
</dbReference>
<evidence type="ECO:0000259" key="6">
    <source>
        <dbReference type="Pfam" id="PF13243"/>
    </source>
</evidence>
<dbReference type="GO" id="GO:0016866">
    <property type="term" value="F:intramolecular transferase activity"/>
    <property type="evidence" value="ECO:0007669"/>
    <property type="project" value="InterPro"/>
</dbReference>
<dbReference type="EMBL" id="CAADFG010000176">
    <property type="protein sequence ID" value="VFJ99912.1"/>
    <property type="molecule type" value="Genomic_DNA"/>
</dbReference>
<dbReference type="PANTHER" id="PTHR11764:SF20">
    <property type="entry name" value="LANOSTEROL SYNTHASE"/>
    <property type="match status" value="1"/>
</dbReference>
<keyword evidence="3" id="KW-0677">Repeat</keyword>
<dbReference type="CDD" id="cd02892">
    <property type="entry name" value="SQCY_1"/>
    <property type="match status" value="1"/>
</dbReference>
<name>A0A450V5H1_9GAMM</name>
<dbReference type="UniPathway" id="UPA00337"/>
<feature type="domain" description="Squalene cyclase C-terminal" evidence="6">
    <location>
        <begin position="332"/>
        <end position="657"/>
    </location>
</feature>
<proteinExistence type="inferred from homology"/>
<dbReference type="NCBIfam" id="TIGR01787">
    <property type="entry name" value="squalene_cyclas"/>
    <property type="match status" value="1"/>
</dbReference>
<keyword evidence="4" id="KW-0413">Isomerase</keyword>
<dbReference type="SFLD" id="SFLDG01016">
    <property type="entry name" value="Prenyltransferase_Like_2"/>
    <property type="match status" value="1"/>
</dbReference>
<feature type="compositionally biased region" description="Basic and acidic residues" evidence="5">
    <location>
        <begin position="1"/>
        <end position="18"/>
    </location>
</feature>
<comment type="similarity">
    <text evidence="2">Belongs to the terpene cyclase/mutase family.</text>
</comment>
<dbReference type="SUPFAM" id="SSF48239">
    <property type="entry name" value="Terpenoid cyclases/Protein prenyltransferases"/>
    <property type="match status" value="2"/>
</dbReference>
<dbReference type="InterPro" id="IPR018333">
    <property type="entry name" value="Squalene_cyclase"/>
</dbReference>
<dbReference type="GO" id="GO:0005811">
    <property type="term" value="C:lipid droplet"/>
    <property type="evidence" value="ECO:0007669"/>
    <property type="project" value="InterPro"/>
</dbReference>
<dbReference type="EMBL" id="CAADFJ010000174">
    <property type="protein sequence ID" value="VFK04322.1"/>
    <property type="molecule type" value="Genomic_DNA"/>
</dbReference>
<comment type="pathway">
    <text evidence="1">Secondary metabolite biosynthesis; hopanoid biosynthesis.</text>
</comment>
<dbReference type="PANTHER" id="PTHR11764">
    <property type="entry name" value="TERPENE CYCLASE/MUTASE FAMILY MEMBER"/>
    <property type="match status" value="1"/>
</dbReference>
<evidence type="ECO:0000313" key="10">
    <source>
        <dbReference type="EMBL" id="VFK04322.1"/>
    </source>
</evidence>
<evidence type="ECO:0000256" key="4">
    <source>
        <dbReference type="ARBA" id="ARBA00023235"/>
    </source>
</evidence>
<dbReference type="NCBIfam" id="TIGR01507">
    <property type="entry name" value="hopene_cyclase"/>
    <property type="match status" value="1"/>
</dbReference>
<dbReference type="InterPro" id="IPR032696">
    <property type="entry name" value="SQ_cyclase_C"/>
</dbReference>
<dbReference type="GO" id="GO:0016104">
    <property type="term" value="P:triterpenoid biosynthetic process"/>
    <property type="evidence" value="ECO:0007669"/>
    <property type="project" value="InterPro"/>
</dbReference>
<evidence type="ECO:0000313" key="9">
    <source>
        <dbReference type="EMBL" id="VFJ99926.1"/>
    </source>
</evidence>
<evidence type="ECO:0000256" key="2">
    <source>
        <dbReference type="ARBA" id="ARBA00009755"/>
    </source>
</evidence>
<dbReference type="InterPro" id="IPR032697">
    <property type="entry name" value="SQ_cyclase_N"/>
</dbReference>
<evidence type="ECO:0000256" key="3">
    <source>
        <dbReference type="ARBA" id="ARBA00022737"/>
    </source>
</evidence>
<evidence type="ECO:0000313" key="8">
    <source>
        <dbReference type="EMBL" id="VFJ99912.1"/>
    </source>
</evidence>
<feature type="region of interest" description="Disordered" evidence="5">
    <location>
        <begin position="1"/>
        <end position="29"/>
    </location>
</feature>
<organism evidence="9">
    <name type="scientific">Candidatus Kentrum eta</name>
    <dbReference type="NCBI Taxonomy" id="2126337"/>
    <lineage>
        <taxon>Bacteria</taxon>
        <taxon>Pseudomonadati</taxon>
        <taxon>Pseudomonadota</taxon>
        <taxon>Gammaproteobacteria</taxon>
        <taxon>Candidatus Kentrum</taxon>
    </lineage>
</organism>
<feature type="domain" description="Squalene cyclase N-terminal" evidence="7">
    <location>
        <begin position="37"/>
        <end position="321"/>
    </location>
</feature>
<evidence type="ECO:0000256" key="1">
    <source>
        <dbReference type="ARBA" id="ARBA00004999"/>
    </source>
</evidence>
<reference evidence="9" key="1">
    <citation type="submission" date="2019-02" db="EMBL/GenBank/DDBJ databases">
        <authorList>
            <person name="Gruber-Vodicka R. H."/>
            <person name="Seah K. B. B."/>
        </authorList>
    </citation>
    <scope>NUCLEOTIDE SEQUENCE</scope>
    <source>
        <strain evidence="10">BECK_SA2B12</strain>
        <strain evidence="8">BECK_SA2B15</strain>
        <strain evidence="9">BECK_SA2B20</strain>
    </source>
</reference>
<gene>
    <name evidence="8" type="ORF">BECKH772A_GA0070896_101764</name>
    <name evidence="9" type="ORF">BECKH772B_GA0070898_101734</name>
    <name evidence="10" type="ORF">BECKH772C_GA0070978_101744</name>
</gene>
<dbReference type="AlphaFoldDB" id="A0A450V5H1"/>
<sequence length="668" mass="74752">MKWNDRTGKNPKEGRRADPSGPSSPVSMDKGTLRISVAKARGALLARQHPDGYWCFELEADVTIPAEYILMMHFMGEVETDLQGKLANYVRSIQQAEGGWPLYYGGRFNMSCSVKAYYALKLAGDDPNAPHMRKAREVILANGGAARCNVFTRITLAFFGQLPWRGIPFIPVEVILLPRWFVFHLSKVSYWSRTVLVPLTILYTLRARAKNPGGVGVRELFTVPPEKERRYFPIRSRTNRLFLMAERMARRFEWAIPDRVRGKALQRAEGWFVERLNGEHGLGAIFPAMVNAHEALALLGYERDHPLRQQTASALRNLLVDQGGMAYCQPCVSPIWDTGLALLALLATDRGAPDEAITKPLKAAFDWLTARQVTDEPGDWRDRKPDLAGGGWAFQFENPHYPDLDDTAVVAWAMYDHGMHGYDSMAYRDAMGKAARWITGMQSQNGGFAAFDADNTHYLLNEIPFADHGALLDPPSSDVTARCVTLLARYDREGYTLVIGRALGYLAREQTDCGAWFGRWGTNYIYGTWSVLAALEVAGVDPSHAMVRRAVAWLLSKQNPDGGWGETNDSYEDRRLAGEGARSSAFQTAWALLGLMAAGEEVDSEAMERGVAYLLRHQGTDGLWRDPEFTAPGFPRVFYLKYHGYDKFFPLWALARYVSLTAAVLDGK</sequence>
<evidence type="ECO:0000256" key="5">
    <source>
        <dbReference type="SAM" id="MobiDB-lite"/>
    </source>
</evidence>
<dbReference type="Pfam" id="PF13243">
    <property type="entry name" value="SQHop_cyclase_C"/>
    <property type="match status" value="1"/>
</dbReference>
<dbReference type="Gene3D" id="1.50.10.20">
    <property type="match status" value="2"/>
</dbReference>
<protein>
    <submittedName>
        <fullName evidence="9">Squalene-hopene/tetraprenyl-beta-curcumene cyclase</fullName>
    </submittedName>
</protein>
<dbReference type="InterPro" id="IPR006400">
    <property type="entry name" value="Hopene-cyclase"/>
</dbReference>
<dbReference type="InterPro" id="IPR008930">
    <property type="entry name" value="Terpenoid_cyclase/PrenylTrfase"/>
</dbReference>
<dbReference type="Pfam" id="PF13249">
    <property type="entry name" value="SQHop_cyclase_N"/>
    <property type="match status" value="1"/>
</dbReference>
<accession>A0A450V5H1</accession>
<evidence type="ECO:0000259" key="7">
    <source>
        <dbReference type="Pfam" id="PF13249"/>
    </source>
</evidence>